<organism evidence="2 3">
    <name type="scientific">Owenia fusiformis</name>
    <name type="common">Polychaete worm</name>
    <dbReference type="NCBI Taxonomy" id="6347"/>
    <lineage>
        <taxon>Eukaryota</taxon>
        <taxon>Metazoa</taxon>
        <taxon>Spiralia</taxon>
        <taxon>Lophotrochozoa</taxon>
        <taxon>Annelida</taxon>
        <taxon>Polychaeta</taxon>
        <taxon>Sedentaria</taxon>
        <taxon>Canalipalpata</taxon>
        <taxon>Sabellida</taxon>
        <taxon>Oweniida</taxon>
        <taxon>Oweniidae</taxon>
        <taxon>Owenia</taxon>
    </lineage>
</organism>
<comment type="caution">
    <text evidence="2">The sequence shown here is derived from an EMBL/GenBank/DDBJ whole genome shotgun (WGS) entry which is preliminary data.</text>
</comment>
<feature type="non-terminal residue" evidence="2">
    <location>
        <position position="1"/>
    </location>
</feature>
<reference evidence="2" key="1">
    <citation type="submission" date="2022-03" db="EMBL/GenBank/DDBJ databases">
        <authorList>
            <person name="Martin C."/>
        </authorList>
    </citation>
    <scope>NUCLEOTIDE SEQUENCE</scope>
</reference>
<accession>A0A8S4NFD8</accession>
<dbReference type="AlphaFoldDB" id="A0A8S4NFD8"/>
<proteinExistence type="predicted"/>
<sequence>LDKEFKKRIDEESKALPNLDALLKLCSNRIFIIDNRSPNRKNEASRFYKALKKWALGINYCTDSHNLAIMMAKDRKIRDAKLDADLEKELKKNKQQLEKKTKERGKKKDEEMKKLLTPTSNPDSNVTNQHIEKKKAIMRSYKNDIEDYENKYNDAVKELKSRYEEEKRKPIEPSSNVSHTIAKAIGTGAVGGIAGGFFGGPFGAAAGAAGGIGSFAAGKKLKDSCNIM</sequence>
<feature type="region of interest" description="Disordered" evidence="1">
    <location>
        <begin position="93"/>
        <end position="127"/>
    </location>
</feature>
<feature type="compositionally biased region" description="Basic and acidic residues" evidence="1">
    <location>
        <begin position="93"/>
        <end position="114"/>
    </location>
</feature>
<dbReference type="EMBL" id="CAIIXF020000003">
    <property type="protein sequence ID" value="CAH1778902.1"/>
    <property type="molecule type" value="Genomic_DNA"/>
</dbReference>
<dbReference type="Proteomes" id="UP000749559">
    <property type="component" value="Unassembled WGS sequence"/>
</dbReference>
<evidence type="ECO:0000256" key="1">
    <source>
        <dbReference type="SAM" id="MobiDB-lite"/>
    </source>
</evidence>
<feature type="compositionally biased region" description="Polar residues" evidence="1">
    <location>
        <begin position="117"/>
        <end position="127"/>
    </location>
</feature>
<evidence type="ECO:0000313" key="3">
    <source>
        <dbReference type="Proteomes" id="UP000749559"/>
    </source>
</evidence>
<name>A0A8S4NFD8_OWEFU</name>
<evidence type="ECO:0000313" key="2">
    <source>
        <dbReference type="EMBL" id="CAH1778902.1"/>
    </source>
</evidence>
<keyword evidence="3" id="KW-1185">Reference proteome</keyword>
<gene>
    <name evidence="2" type="ORF">OFUS_LOCUS5762</name>
</gene>
<protein>
    <submittedName>
        <fullName evidence="2">Uncharacterized protein</fullName>
    </submittedName>
</protein>